<evidence type="ECO:0008006" key="5">
    <source>
        <dbReference type="Google" id="ProtNLM"/>
    </source>
</evidence>
<dbReference type="CDD" id="cd00063">
    <property type="entry name" value="FN3"/>
    <property type="match status" value="1"/>
</dbReference>
<feature type="transmembrane region" description="Helical" evidence="1">
    <location>
        <begin position="103"/>
        <end position="125"/>
    </location>
</feature>
<dbReference type="InterPro" id="IPR036116">
    <property type="entry name" value="FN3_sf"/>
</dbReference>
<evidence type="ECO:0000313" key="2">
    <source>
        <dbReference type="EMBL" id="EDS33515.1"/>
    </source>
</evidence>
<dbReference type="AlphaFoldDB" id="B0XL66"/>
<accession>B0XL66</accession>
<dbReference type="InterPro" id="IPR013783">
    <property type="entry name" value="Ig-like_fold"/>
</dbReference>
<dbReference type="Proteomes" id="UP000002320">
    <property type="component" value="Unassembled WGS sequence"/>
</dbReference>
<dbReference type="EMBL" id="DS234299">
    <property type="protein sequence ID" value="EDS33515.1"/>
    <property type="molecule type" value="Genomic_DNA"/>
</dbReference>
<dbReference type="InterPro" id="IPR003961">
    <property type="entry name" value="FN3_dom"/>
</dbReference>
<keyword evidence="1" id="KW-1133">Transmembrane helix</keyword>
<keyword evidence="4" id="KW-1185">Reference proteome</keyword>
<dbReference type="EnsemblMetazoa" id="CPIJ020204-RA">
    <property type="protein sequence ID" value="CPIJ020204-PA"/>
    <property type="gene ID" value="CPIJ020204"/>
</dbReference>
<protein>
    <recommendedName>
        <fullName evidence="5">Fibronectin type-III domain-containing protein</fullName>
    </recommendedName>
</protein>
<proteinExistence type="predicted"/>
<gene>
    <name evidence="3" type="primary">6054484</name>
    <name evidence="2" type="ORF">CpipJ_CPIJ020204</name>
</gene>
<keyword evidence="1" id="KW-0472">Membrane</keyword>
<organism>
    <name type="scientific">Culex quinquefasciatus</name>
    <name type="common">Southern house mosquito</name>
    <name type="synonym">Culex pungens</name>
    <dbReference type="NCBI Taxonomy" id="7176"/>
    <lineage>
        <taxon>Eukaryota</taxon>
        <taxon>Metazoa</taxon>
        <taxon>Ecdysozoa</taxon>
        <taxon>Arthropoda</taxon>
        <taxon>Hexapoda</taxon>
        <taxon>Insecta</taxon>
        <taxon>Pterygota</taxon>
        <taxon>Neoptera</taxon>
        <taxon>Endopterygota</taxon>
        <taxon>Diptera</taxon>
        <taxon>Nematocera</taxon>
        <taxon>Culicoidea</taxon>
        <taxon>Culicidae</taxon>
        <taxon>Culicinae</taxon>
        <taxon>Culicini</taxon>
        <taxon>Culex</taxon>
        <taxon>Culex</taxon>
    </lineage>
</organism>
<dbReference type="eggNOG" id="KOG3510">
    <property type="taxonomic scope" value="Eukaryota"/>
</dbReference>
<evidence type="ECO:0000313" key="3">
    <source>
        <dbReference type="EnsemblMetazoa" id="CPIJ020204-PA"/>
    </source>
</evidence>
<dbReference type="InParanoid" id="B0XL66"/>
<name>B0XL66_CULQU</name>
<dbReference type="Gene3D" id="2.60.40.10">
    <property type="entry name" value="Immunoglobulins"/>
    <property type="match status" value="1"/>
</dbReference>
<dbReference type="VEuPathDB" id="VectorBase:CPIJ020204"/>
<dbReference type="SUPFAM" id="SSF49265">
    <property type="entry name" value="Fibronectin type III"/>
    <property type="match status" value="1"/>
</dbReference>
<keyword evidence="1" id="KW-0812">Transmembrane</keyword>
<dbReference type="KEGG" id="cqu:CpipJ_CPIJ020204"/>
<dbReference type="VEuPathDB" id="VectorBase:CQUJHB000054"/>
<reference evidence="3" key="2">
    <citation type="submission" date="2020-05" db="UniProtKB">
        <authorList>
            <consortium name="EnsemblMetazoa"/>
        </authorList>
    </citation>
    <scope>IDENTIFICATION</scope>
    <source>
        <strain evidence="3">JHB</strain>
    </source>
</reference>
<dbReference type="OrthoDB" id="6159398at2759"/>
<evidence type="ECO:0000256" key="1">
    <source>
        <dbReference type="SAM" id="Phobius"/>
    </source>
</evidence>
<dbReference type="HOGENOM" id="CLU_1679664_0_0_1"/>
<reference evidence="2" key="1">
    <citation type="submission" date="2007-03" db="EMBL/GenBank/DDBJ databases">
        <title>Annotation of Culex pipiens quinquefasciatus.</title>
        <authorList>
            <consortium name="The Broad Institute Genome Sequencing Platform"/>
            <person name="Atkinson P.W."/>
            <person name="Hemingway J."/>
            <person name="Christensen B.M."/>
            <person name="Higgs S."/>
            <person name="Kodira C."/>
            <person name="Hannick L."/>
            <person name="Megy K."/>
            <person name="O'Leary S."/>
            <person name="Pearson M."/>
            <person name="Haas B.J."/>
            <person name="Mauceli E."/>
            <person name="Wortman J.R."/>
            <person name="Lee N.H."/>
            <person name="Guigo R."/>
            <person name="Stanke M."/>
            <person name="Alvarado L."/>
            <person name="Amedeo P."/>
            <person name="Antoine C.H."/>
            <person name="Arensburger P."/>
            <person name="Bidwell S.L."/>
            <person name="Crawford M."/>
            <person name="Camaro F."/>
            <person name="Devon K."/>
            <person name="Engels R."/>
            <person name="Hammond M."/>
            <person name="Howarth C."/>
            <person name="Koehrsen M."/>
            <person name="Lawson D."/>
            <person name="Montgomery P."/>
            <person name="Nene V."/>
            <person name="Nusbaum C."/>
            <person name="Puiu D."/>
            <person name="Romero-Severson J."/>
            <person name="Severson D.W."/>
            <person name="Shumway M."/>
            <person name="Sisk P."/>
            <person name="Stolte C."/>
            <person name="Zeng Q."/>
            <person name="Eisenstadt E."/>
            <person name="Fraser-Liggett C."/>
            <person name="Strausberg R."/>
            <person name="Galagan J."/>
            <person name="Birren B."/>
            <person name="Collins F.H."/>
        </authorList>
    </citation>
    <scope>NUCLEOTIDE SEQUENCE [LARGE SCALE GENOMIC DNA]</scope>
    <source>
        <strain evidence="2">JHB</strain>
    </source>
</reference>
<evidence type="ECO:0000313" key="4">
    <source>
        <dbReference type="Proteomes" id="UP000002320"/>
    </source>
</evidence>
<sequence length="157" mass="17829">MNESYQHPGRWHDVILNPPSSRAESYRHIMTYTIRSLDPNSVYETIVQAKNRYGWNEVSDIFQFYTLSTDMPEEAVEQTLGSTAFGNPFSWASSVQPCPQLNWMLLAVAAVITSMKLFVCFVGLYKPCVHGLYSKVTFEKGGISPQAVNQEPQYRHG</sequence>
<dbReference type="STRING" id="7176.B0XL66"/>